<dbReference type="Pfam" id="PF00293">
    <property type="entry name" value="NUDIX"/>
    <property type="match status" value="1"/>
</dbReference>
<comment type="similarity">
    <text evidence="1">Belongs to the AB hydrolase superfamily. AB hydrolase 2 family.</text>
</comment>
<keyword evidence="2" id="KW-0378">Hydrolase</keyword>
<evidence type="ECO:0000313" key="6">
    <source>
        <dbReference type="Proteomes" id="UP001157160"/>
    </source>
</evidence>
<evidence type="ECO:0000256" key="3">
    <source>
        <dbReference type="SAM" id="MobiDB-lite"/>
    </source>
</evidence>
<dbReference type="InterPro" id="IPR000086">
    <property type="entry name" value="NUDIX_hydrolase_dom"/>
</dbReference>
<sequence>MPVIRVSAALITDDAGLALMVRKHGTSAFMQPGGKPEPGESAADCLSRELAEELGAVIPAEQLEYVGLVRSDAANEPGHALEAEVFRADVRGPFAVAAEIAELRWVDPHDWGDLHVAPLSAEHLLPLLAEERPRDVLPEAHSSPVGEAGEADADAPTSNPARTAAASSAQPRSAAPLPRALPVDPECVIWSTPDHEAALAAGAPLVLLLHGYGSHERDLAGLTPYLPEGVVTAAPRAPLPAGPGFAWFPLAEPGVPDADAVTESALGVLDWLDTLDATGPVVPLGFSQGGAMALQLLRLAPRRFAGAVNLSGFAAGGSLEGDAVLAERTVPVFWGRDEADPVIAPVAIERTNAWLPRHALVTRELYPGIAHGISREELDDVRAFLAPLLAR</sequence>
<dbReference type="CDD" id="cd04690">
    <property type="entry name" value="NUDIX_Hydrolase"/>
    <property type="match status" value="1"/>
</dbReference>
<comment type="caution">
    <text evidence="5">The sequence shown here is derived from an EMBL/GenBank/DDBJ whole genome shotgun (WGS) entry which is preliminary data.</text>
</comment>
<dbReference type="PANTHER" id="PTHR10655:SF17">
    <property type="entry name" value="LYSOPHOSPHOLIPASE-LIKE PROTEIN 1"/>
    <property type="match status" value="1"/>
</dbReference>
<dbReference type="Proteomes" id="UP001157160">
    <property type="component" value="Unassembled WGS sequence"/>
</dbReference>
<dbReference type="InterPro" id="IPR015797">
    <property type="entry name" value="NUDIX_hydrolase-like_dom_sf"/>
</dbReference>
<evidence type="ECO:0000259" key="4">
    <source>
        <dbReference type="PROSITE" id="PS51462"/>
    </source>
</evidence>
<feature type="compositionally biased region" description="Low complexity" evidence="3">
    <location>
        <begin position="155"/>
        <end position="178"/>
    </location>
</feature>
<evidence type="ECO:0000256" key="1">
    <source>
        <dbReference type="ARBA" id="ARBA00006499"/>
    </source>
</evidence>
<dbReference type="RefSeq" id="WP_284229496.1">
    <property type="nucleotide sequence ID" value="NZ_BSUL01000001.1"/>
</dbReference>
<reference evidence="5 6" key="1">
    <citation type="journal article" date="2014" name="Int. J. Syst. Evol. Microbiol.">
        <title>Complete genome sequence of Corynebacterium casei LMG S-19264T (=DSM 44701T), isolated from a smear-ripened cheese.</title>
        <authorList>
            <consortium name="US DOE Joint Genome Institute (JGI-PGF)"/>
            <person name="Walter F."/>
            <person name="Albersmeier A."/>
            <person name="Kalinowski J."/>
            <person name="Ruckert C."/>
        </authorList>
    </citation>
    <scope>NUCLEOTIDE SEQUENCE [LARGE SCALE GENOMIC DNA]</scope>
    <source>
        <strain evidence="5 6">NBRC 112289</strain>
    </source>
</reference>
<dbReference type="AlphaFoldDB" id="A0AA37XA72"/>
<name>A0AA37XA72_9MICO</name>
<feature type="region of interest" description="Disordered" evidence="3">
    <location>
        <begin position="138"/>
        <end position="178"/>
    </location>
</feature>
<evidence type="ECO:0000256" key="2">
    <source>
        <dbReference type="ARBA" id="ARBA00022801"/>
    </source>
</evidence>
<dbReference type="SUPFAM" id="SSF55811">
    <property type="entry name" value="Nudix"/>
    <property type="match status" value="1"/>
</dbReference>
<dbReference type="InterPro" id="IPR050565">
    <property type="entry name" value="LYPA1-2/EST-like"/>
</dbReference>
<dbReference type="InterPro" id="IPR020084">
    <property type="entry name" value="NUDIX_hydrolase_CS"/>
</dbReference>
<evidence type="ECO:0000313" key="5">
    <source>
        <dbReference type="EMBL" id="GMA27151.1"/>
    </source>
</evidence>
<dbReference type="PANTHER" id="PTHR10655">
    <property type="entry name" value="LYSOPHOSPHOLIPASE-RELATED"/>
    <property type="match status" value="1"/>
</dbReference>
<organism evidence="5 6">
    <name type="scientific">Arenivirga flava</name>
    <dbReference type="NCBI Taxonomy" id="1930060"/>
    <lineage>
        <taxon>Bacteria</taxon>
        <taxon>Bacillati</taxon>
        <taxon>Actinomycetota</taxon>
        <taxon>Actinomycetes</taxon>
        <taxon>Micrococcales</taxon>
        <taxon>Microbacteriaceae</taxon>
        <taxon>Arenivirga</taxon>
    </lineage>
</organism>
<gene>
    <name evidence="5" type="ORF">GCM10025874_04040</name>
</gene>
<feature type="domain" description="Nudix hydrolase" evidence="4">
    <location>
        <begin position="1"/>
        <end position="129"/>
    </location>
</feature>
<dbReference type="Gene3D" id="3.90.79.10">
    <property type="entry name" value="Nucleoside Triphosphate Pyrophosphohydrolase"/>
    <property type="match status" value="1"/>
</dbReference>
<dbReference type="Gene3D" id="3.40.50.1820">
    <property type="entry name" value="alpha/beta hydrolase"/>
    <property type="match status" value="1"/>
</dbReference>
<dbReference type="Pfam" id="PF02230">
    <property type="entry name" value="Abhydrolase_2"/>
    <property type="match status" value="1"/>
</dbReference>
<dbReference type="PROSITE" id="PS00893">
    <property type="entry name" value="NUDIX_BOX"/>
    <property type="match status" value="1"/>
</dbReference>
<dbReference type="GO" id="GO:0016787">
    <property type="term" value="F:hydrolase activity"/>
    <property type="evidence" value="ECO:0007669"/>
    <property type="project" value="UniProtKB-KW"/>
</dbReference>
<protein>
    <recommendedName>
        <fullName evidence="4">Nudix hydrolase domain-containing protein</fullName>
    </recommendedName>
</protein>
<dbReference type="SUPFAM" id="SSF53474">
    <property type="entry name" value="alpha/beta-Hydrolases"/>
    <property type="match status" value="1"/>
</dbReference>
<keyword evidence="6" id="KW-1185">Reference proteome</keyword>
<proteinExistence type="inferred from homology"/>
<dbReference type="EMBL" id="BSUL01000001">
    <property type="protein sequence ID" value="GMA27151.1"/>
    <property type="molecule type" value="Genomic_DNA"/>
</dbReference>
<accession>A0AA37XA72</accession>
<dbReference type="PROSITE" id="PS51462">
    <property type="entry name" value="NUDIX"/>
    <property type="match status" value="1"/>
</dbReference>
<dbReference type="InterPro" id="IPR003140">
    <property type="entry name" value="PLipase/COase/thioEstase"/>
</dbReference>
<dbReference type="InterPro" id="IPR029058">
    <property type="entry name" value="AB_hydrolase_fold"/>
</dbReference>